<feature type="compositionally biased region" description="Polar residues" evidence="2">
    <location>
        <begin position="121"/>
        <end position="131"/>
    </location>
</feature>
<sequence>MKMAEDKAPDMLDDDFLDDSQFDDSLVSPPYSNRIVHSATSDTLDSVALGPMIDELSLLDENPQGSTESGNPADIGVEVSMSDSTKELQIENPSAEVPVDLDEITIETSGKPQDSPFKDQVNISSYFSGNDQDNDPFSALSTEQNQTEDLFSSVGTSGVAEDTLQEAKQQNYPMIGDVKQPETEQSDEIVVHHEALEARLSKEKAESVEFQVVPENDLNVMEASMQLIDDKADFESFTAESGPADIDQAISGITDLHPHERKRNISETIHPEYNTQLSTSSQHSQGALPTSPTIPSPVNQPFSGPPLANVNVSPLMTPNENEAVQGSLDMESSATNTFQSLQSVEAADPFTASLMMSESDRQHDAWIPSDATRKTLLTIATSVPGTYVPSAEELSTPGIVVDEPQGDPVRDLVFRYMGEQEAIKRQILSVDSVTQDVDGLKALIKGGCYRSAIDMCRRLLTAAGQGPGKSGEVTQHTVHTLQLWFCRFTLLVRLRLHNVTESEMQAFQTLDTPDLYFEFYPHIYPGRKGSMVPFGMRLLHAEIPHYMGRTQEALDRLYYILAVTQKILKNLQDGYAEDGSAVQLSDESRRGSLEIWQEREKQVFYIIGNTFLSLRDYEAAMTTYNTLLVKDPTRKAGLLSGMGRIYLQMGNVDQAKDCFKQAEVISNSNDKAIQCRNFINRGLEAMCLNNFSDAYQNFKKAVEADPTNTSAVNNMAACSLYLGKLMDALKTLEVLVHEDPARNLHEGVLFNLCTLYELESSRALHKKQALLDLVSRHKGDGFPAACLKMA</sequence>
<dbReference type="PANTHER" id="PTHR21581">
    <property type="entry name" value="D-ALANYL-D-ALANINE CARBOXYPEPTIDASE"/>
    <property type="match status" value="1"/>
</dbReference>
<evidence type="ECO:0000256" key="2">
    <source>
        <dbReference type="SAM" id="MobiDB-lite"/>
    </source>
</evidence>
<dbReference type="GO" id="GO:0005794">
    <property type="term" value="C:Golgi apparatus"/>
    <property type="evidence" value="ECO:0007669"/>
    <property type="project" value="TreeGrafter"/>
</dbReference>
<protein>
    <submittedName>
        <fullName evidence="4">Trafficking protein particle complex subunit 12-like isoform X1</fullName>
    </submittedName>
</protein>
<dbReference type="InterPro" id="IPR011990">
    <property type="entry name" value="TPR-like_helical_dom_sf"/>
</dbReference>
<dbReference type="RefSeq" id="XP_022319801.1">
    <property type="nucleotide sequence ID" value="XM_022464093.1"/>
</dbReference>
<dbReference type="Gene3D" id="1.25.40.10">
    <property type="entry name" value="Tetratricopeptide repeat domain"/>
    <property type="match status" value="2"/>
</dbReference>
<dbReference type="KEGG" id="cvn:111122351"/>
<dbReference type="Pfam" id="PF13181">
    <property type="entry name" value="TPR_8"/>
    <property type="match status" value="1"/>
</dbReference>
<dbReference type="InterPro" id="IPR019734">
    <property type="entry name" value="TPR_rpt"/>
</dbReference>
<organism evidence="3 4">
    <name type="scientific">Crassostrea virginica</name>
    <name type="common">Eastern oyster</name>
    <dbReference type="NCBI Taxonomy" id="6565"/>
    <lineage>
        <taxon>Eukaryota</taxon>
        <taxon>Metazoa</taxon>
        <taxon>Spiralia</taxon>
        <taxon>Lophotrochozoa</taxon>
        <taxon>Mollusca</taxon>
        <taxon>Bivalvia</taxon>
        <taxon>Autobranchia</taxon>
        <taxon>Pteriomorphia</taxon>
        <taxon>Ostreida</taxon>
        <taxon>Ostreoidea</taxon>
        <taxon>Ostreidae</taxon>
        <taxon>Crassostrea</taxon>
    </lineage>
</organism>
<feature type="compositionally biased region" description="Basic and acidic residues" evidence="2">
    <location>
        <begin position="1"/>
        <end position="10"/>
    </location>
</feature>
<feature type="compositionally biased region" description="Polar residues" evidence="2">
    <location>
        <begin position="276"/>
        <end position="302"/>
    </location>
</feature>
<dbReference type="SUPFAM" id="SSF48452">
    <property type="entry name" value="TPR-like"/>
    <property type="match status" value="1"/>
</dbReference>
<name>A0A8B8CZ85_CRAVI</name>
<feature type="region of interest" description="Disordered" evidence="2">
    <location>
        <begin position="276"/>
        <end position="319"/>
    </location>
</feature>
<evidence type="ECO:0000313" key="4">
    <source>
        <dbReference type="RefSeq" id="XP_022319801.1"/>
    </source>
</evidence>
<feature type="repeat" description="TPR" evidence="1">
    <location>
        <begin position="675"/>
        <end position="708"/>
    </location>
</feature>
<reference evidence="4" key="1">
    <citation type="submission" date="2025-08" db="UniProtKB">
        <authorList>
            <consortium name="RefSeq"/>
        </authorList>
    </citation>
    <scope>IDENTIFICATION</scope>
    <source>
        <tissue evidence="4">Whole sample</tissue>
    </source>
</reference>
<proteinExistence type="predicted"/>
<feature type="region of interest" description="Disordered" evidence="2">
    <location>
        <begin position="1"/>
        <end position="33"/>
    </location>
</feature>
<dbReference type="AlphaFoldDB" id="A0A8B8CZ85"/>
<dbReference type="OrthoDB" id="428342at2759"/>
<keyword evidence="1" id="KW-0802">TPR repeat</keyword>
<feature type="region of interest" description="Disordered" evidence="2">
    <location>
        <begin position="59"/>
        <end position="138"/>
    </location>
</feature>
<gene>
    <name evidence="4" type="primary">LOC111122351</name>
</gene>
<evidence type="ECO:0000313" key="3">
    <source>
        <dbReference type="Proteomes" id="UP000694844"/>
    </source>
</evidence>
<dbReference type="Pfam" id="PF14559">
    <property type="entry name" value="TPR_19"/>
    <property type="match status" value="1"/>
</dbReference>
<dbReference type="GO" id="GO:0030008">
    <property type="term" value="C:TRAPP complex"/>
    <property type="evidence" value="ECO:0007669"/>
    <property type="project" value="TreeGrafter"/>
</dbReference>
<feature type="repeat" description="TPR" evidence="1">
    <location>
        <begin position="636"/>
        <end position="669"/>
    </location>
</feature>
<dbReference type="PANTHER" id="PTHR21581:SF6">
    <property type="entry name" value="TRAFFICKING PROTEIN PARTICLE COMPLEX SUBUNIT 12"/>
    <property type="match status" value="1"/>
</dbReference>
<dbReference type="SMART" id="SM00028">
    <property type="entry name" value="TPR"/>
    <property type="match status" value="3"/>
</dbReference>
<feature type="compositionally biased region" description="Acidic residues" evidence="2">
    <location>
        <begin position="11"/>
        <end position="22"/>
    </location>
</feature>
<feature type="repeat" description="TPR" evidence="1">
    <location>
        <begin position="601"/>
        <end position="634"/>
    </location>
</feature>
<keyword evidence="3" id="KW-1185">Reference proteome</keyword>
<feature type="compositionally biased region" description="Polar residues" evidence="2">
    <location>
        <begin position="310"/>
        <end position="319"/>
    </location>
</feature>
<accession>A0A8B8CZ85</accession>
<dbReference type="Proteomes" id="UP000694844">
    <property type="component" value="Chromosome 2"/>
</dbReference>
<dbReference type="PROSITE" id="PS50005">
    <property type="entry name" value="TPR"/>
    <property type="match status" value="3"/>
</dbReference>
<evidence type="ECO:0000256" key="1">
    <source>
        <dbReference type="PROSITE-ProRule" id="PRU00339"/>
    </source>
</evidence>
<dbReference type="GeneID" id="111122351"/>